<feature type="signal peptide" evidence="2">
    <location>
        <begin position="1"/>
        <end position="16"/>
    </location>
</feature>
<sequence>MKLVFGLLTILVVVMGAPTTGGNVRRPDATPSSEMSGWNQTELKGIGKATEQNLDIGRLNADSADWNEDVDLQKDIEMSTTTERHDQEKSHIILNVMGEICLVVLFCVMWYWLSR</sequence>
<accession>A0A1I8ADS0</accession>
<reference evidence="4" key="1">
    <citation type="submission" date="2016-11" db="UniProtKB">
        <authorList>
            <consortium name="WormBaseParasite"/>
        </authorList>
    </citation>
    <scope>IDENTIFICATION</scope>
</reference>
<evidence type="ECO:0000313" key="3">
    <source>
        <dbReference type="Proteomes" id="UP000095287"/>
    </source>
</evidence>
<keyword evidence="3" id="KW-1185">Reference proteome</keyword>
<keyword evidence="1" id="KW-1133">Transmembrane helix</keyword>
<keyword evidence="1" id="KW-0812">Transmembrane</keyword>
<feature type="chain" id="PRO_5009314564" evidence="2">
    <location>
        <begin position="17"/>
        <end position="115"/>
    </location>
</feature>
<organism evidence="3 4">
    <name type="scientific">Steinernema glaseri</name>
    <dbReference type="NCBI Taxonomy" id="37863"/>
    <lineage>
        <taxon>Eukaryota</taxon>
        <taxon>Metazoa</taxon>
        <taxon>Ecdysozoa</taxon>
        <taxon>Nematoda</taxon>
        <taxon>Chromadorea</taxon>
        <taxon>Rhabditida</taxon>
        <taxon>Tylenchina</taxon>
        <taxon>Panagrolaimomorpha</taxon>
        <taxon>Strongyloidoidea</taxon>
        <taxon>Steinernematidae</taxon>
        <taxon>Steinernema</taxon>
    </lineage>
</organism>
<dbReference type="AlphaFoldDB" id="A0A1I8ADS0"/>
<evidence type="ECO:0000256" key="2">
    <source>
        <dbReference type="SAM" id="SignalP"/>
    </source>
</evidence>
<evidence type="ECO:0000256" key="1">
    <source>
        <dbReference type="SAM" id="Phobius"/>
    </source>
</evidence>
<keyword evidence="1" id="KW-0472">Membrane</keyword>
<dbReference type="WBParaSite" id="L893_g4578.t1">
    <property type="protein sequence ID" value="L893_g4578.t1"/>
    <property type="gene ID" value="L893_g4578"/>
</dbReference>
<keyword evidence="2" id="KW-0732">Signal</keyword>
<feature type="transmembrane region" description="Helical" evidence="1">
    <location>
        <begin position="92"/>
        <end position="113"/>
    </location>
</feature>
<protein>
    <submittedName>
        <fullName evidence="4">Secreted protein</fullName>
    </submittedName>
</protein>
<name>A0A1I8ADS0_9BILA</name>
<proteinExistence type="predicted"/>
<evidence type="ECO:0000313" key="4">
    <source>
        <dbReference type="WBParaSite" id="L893_g4578.t1"/>
    </source>
</evidence>
<dbReference type="Proteomes" id="UP000095287">
    <property type="component" value="Unplaced"/>
</dbReference>